<name>A0A235EXZ2_9RHOO</name>
<dbReference type="GO" id="GO:0070813">
    <property type="term" value="P:hydrogen sulfide metabolic process"/>
    <property type="evidence" value="ECO:0007669"/>
    <property type="project" value="TreeGrafter"/>
</dbReference>
<sequence length="236" mass="25642">MHAAVLPQGPAEGLCFIPIEGQKTQLIGYLLIACLRGEAVVVDPPCGTTELILALLAEHEARLTKVLRTHVHQVDTDDATALCVRSGARLVMRRGGTRVVDAGHEVFEVEAGVTLRIGGECIHVLSTPGHTPTCVSYLWRDRLFCGDVFDLGSCAVGNNEAEPSRLYDTLTRCVFDLPDETLVFPAHSIKGRRVALLGELRARYGTVLGHSRDAFITEMGLRRIVRPALGRMLPPG</sequence>
<proteinExistence type="predicted"/>
<organism evidence="2 3">
    <name type="scientific">Thauera propionica</name>
    <dbReference type="NCBI Taxonomy" id="2019431"/>
    <lineage>
        <taxon>Bacteria</taxon>
        <taxon>Pseudomonadati</taxon>
        <taxon>Pseudomonadota</taxon>
        <taxon>Betaproteobacteria</taxon>
        <taxon>Rhodocyclales</taxon>
        <taxon>Zoogloeaceae</taxon>
        <taxon>Thauera</taxon>
    </lineage>
</organism>
<dbReference type="InterPro" id="IPR001279">
    <property type="entry name" value="Metallo-B-lactamas"/>
</dbReference>
<protein>
    <recommendedName>
        <fullName evidence="1">Metallo-beta-lactamase domain-containing protein</fullName>
    </recommendedName>
</protein>
<dbReference type="Proteomes" id="UP000215181">
    <property type="component" value="Unassembled WGS sequence"/>
</dbReference>
<feature type="domain" description="Metallo-beta-lactamase" evidence="1">
    <location>
        <begin position="25"/>
        <end position="187"/>
    </location>
</feature>
<evidence type="ECO:0000313" key="3">
    <source>
        <dbReference type="Proteomes" id="UP000215181"/>
    </source>
</evidence>
<dbReference type="Gene3D" id="3.60.15.10">
    <property type="entry name" value="Ribonuclease Z/Hydroxyacylglutathione hydrolase-like"/>
    <property type="match status" value="1"/>
</dbReference>
<accession>A0A235EXZ2</accession>
<dbReference type="SMART" id="SM00849">
    <property type="entry name" value="Lactamase_B"/>
    <property type="match status" value="1"/>
</dbReference>
<dbReference type="EMBL" id="NOIH01000015">
    <property type="protein sequence ID" value="OYD53305.1"/>
    <property type="molecule type" value="Genomic_DNA"/>
</dbReference>
<dbReference type="PANTHER" id="PTHR43084:SF1">
    <property type="entry name" value="PERSULFIDE DIOXYGENASE ETHE1, MITOCHONDRIAL"/>
    <property type="match status" value="1"/>
</dbReference>
<dbReference type="GO" id="GO:0050313">
    <property type="term" value="F:sulfur dioxygenase activity"/>
    <property type="evidence" value="ECO:0007669"/>
    <property type="project" value="TreeGrafter"/>
</dbReference>
<gene>
    <name evidence="2" type="ORF">CGK74_13940</name>
</gene>
<evidence type="ECO:0000259" key="1">
    <source>
        <dbReference type="SMART" id="SM00849"/>
    </source>
</evidence>
<comment type="caution">
    <text evidence="2">The sequence shown here is derived from an EMBL/GenBank/DDBJ whole genome shotgun (WGS) entry which is preliminary data.</text>
</comment>
<dbReference type="RefSeq" id="WP_094269046.1">
    <property type="nucleotide sequence ID" value="NZ_NOIH01000015.1"/>
</dbReference>
<reference evidence="2 3" key="1">
    <citation type="submission" date="2017-07" db="EMBL/GenBank/DDBJ databases">
        <title>Thauera sp. KNDSS-Mac4 genome sequence and assembly.</title>
        <authorList>
            <person name="Mayilraj S."/>
        </authorList>
    </citation>
    <scope>NUCLEOTIDE SEQUENCE [LARGE SCALE GENOMIC DNA]</scope>
    <source>
        <strain evidence="2 3">KNDSS-Mac4</strain>
    </source>
</reference>
<keyword evidence="3" id="KW-1185">Reference proteome</keyword>
<dbReference type="AlphaFoldDB" id="A0A235EXZ2"/>
<evidence type="ECO:0000313" key="2">
    <source>
        <dbReference type="EMBL" id="OYD53305.1"/>
    </source>
</evidence>
<dbReference type="SUPFAM" id="SSF56281">
    <property type="entry name" value="Metallo-hydrolase/oxidoreductase"/>
    <property type="match status" value="1"/>
</dbReference>
<dbReference type="OrthoDB" id="9784009at2"/>
<dbReference type="InterPro" id="IPR036866">
    <property type="entry name" value="RibonucZ/Hydroxyglut_hydro"/>
</dbReference>
<dbReference type="InterPro" id="IPR051682">
    <property type="entry name" value="Mito_Persulfide_Diox"/>
</dbReference>
<dbReference type="GO" id="GO:0006749">
    <property type="term" value="P:glutathione metabolic process"/>
    <property type="evidence" value="ECO:0007669"/>
    <property type="project" value="TreeGrafter"/>
</dbReference>
<dbReference type="PANTHER" id="PTHR43084">
    <property type="entry name" value="PERSULFIDE DIOXYGENASE ETHE1"/>
    <property type="match status" value="1"/>
</dbReference>